<keyword evidence="7 11" id="KW-0472">Membrane</keyword>
<keyword evidence="12" id="KW-0732">Signal</keyword>
<dbReference type="GO" id="GO:0043337">
    <property type="term" value="F:cardiolipin synthase (CMP-forming)"/>
    <property type="evidence" value="ECO:0007669"/>
    <property type="project" value="TreeGrafter"/>
</dbReference>
<dbReference type="AlphaFoldDB" id="A0A0D2WMS3"/>
<reference evidence="14" key="1">
    <citation type="submission" date="2011-02" db="EMBL/GenBank/DDBJ databases">
        <title>The Genome Sequence of Capsaspora owczarzaki ATCC 30864.</title>
        <authorList>
            <person name="Russ C."/>
            <person name="Cuomo C."/>
            <person name="Burger G."/>
            <person name="Gray M.W."/>
            <person name="Holland P.W.H."/>
            <person name="King N."/>
            <person name="Lang F.B.F."/>
            <person name="Roger A.J."/>
            <person name="Ruiz-Trillo I."/>
            <person name="Young S.K."/>
            <person name="Zeng Q."/>
            <person name="Gargeya S."/>
            <person name="Alvarado L."/>
            <person name="Berlin A."/>
            <person name="Chapman S.B."/>
            <person name="Chen Z."/>
            <person name="Freedman E."/>
            <person name="Gellesch M."/>
            <person name="Goldberg J."/>
            <person name="Griggs A."/>
            <person name="Gujja S."/>
            <person name="Heilman E."/>
            <person name="Heiman D."/>
            <person name="Howarth C."/>
            <person name="Mehta T."/>
            <person name="Neiman D."/>
            <person name="Pearson M."/>
            <person name="Roberts A."/>
            <person name="Saif S."/>
            <person name="Shea T."/>
            <person name="Shenoy N."/>
            <person name="Sisk P."/>
            <person name="Stolte C."/>
            <person name="Sykes S."/>
            <person name="White J."/>
            <person name="Yandava C."/>
            <person name="Haas B."/>
            <person name="Nusbaum C."/>
            <person name="Birren B."/>
        </authorList>
    </citation>
    <scope>NUCLEOTIDE SEQUENCE</scope>
    <source>
        <strain evidence="14">ATCC 30864</strain>
    </source>
</reference>
<dbReference type="EMBL" id="KE346362">
    <property type="protein sequence ID" value="KJE91523.1"/>
    <property type="molecule type" value="Genomic_DNA"/>
</dbReference>
<evidence type="ECO:0000256" key="11">
    <source>
        <dbReference type="SAM" id="Phobius"/>
    </source>
</evidence>
<proteinExistence type="predicted"/>
<feature type="transmembrane region" description="Helical" evidence="11">
    <location>
        <begin position="153"/>
        <end position="178"/>
    </location>
</feature>
<accession>A0A0D2WMS3</accession>
<evidence type="ECO:0000313" key="14">
    <source>
        <dbReference type="Proteomes" id="UP000008743"/>
    </source>
</evidence>
<dbReference type="Pfam" id="PF01066">
    <property type="entry name" value="CDP-OH_P_transf"/>
    <property type="match status" value="1"/>
</dbReference>
<evidence type="ECO:0000256" key="9">
    <source>
        <dbReference type="ARBA" id="ARBA00023264"/>
    </source>
</evidence>
<dbReference type="OrthoDB" id="10020554at2759"/>
<sequence>MAHWTAAVVPFPLHVAAACCDDRCCSSFILEHFEDPPAIDASSPGTAPKADAAKNPPIHTDQPIAGQNAATPDAAAADAQLQRVWTVPNALSFARLVSSPVILVCFAGSQYHAAAGLFVFGAVSDLLDGMIARAFPSQRSMLGTALDPLADKFFMICSAAALAWVGSMPLPLATLVIARDVSLITGASYYRWKTTERPRTWTKLLDITQVATEFIPTRISKLNTAVQFITIFCAVLTFTPYSIVSATTLDWMWWTMAFTTFASGLSYVGNNNAVKLLKIPRRS</sequence>
<evidence type="ECO:0000256" key="8">
    <source>
        <dbReference type="ARBA" id="ARBA00023209"/>
    </source>
</evidence>
<dbReference type="InterPro" id="IPR043130">
    <property type="entry name" value="CDP-OH_PTrfase_TM_dom"/>
</dbReference>
<keyword evidence="5 11" id="KW-1133">Transmembrane helix</keyword>
<dbReference type="PhylomeDB" id="A0A0D2WMS3"/>
<keyword evidence="14" id="KW-1185">Reference proteome</keyword>
<evidence type="ECO:0000256" key="5">
    <source>
        <dbReference type="ARBA" id="ARBA00022989"/>
    </source>
</evidence>
<feature type="region of interest" description="Disordered" evidence="10">
    <location>
        <begin position="40"/>
        <end position="66"/>
    </location>
</feature>
<dbReference type="GO" id="GO:0016020">
    <property type="term" value="C:membrane"/>
    <property type="evidence" value="ECO:0007669"/>
    <property type="project" value="UniProtKB-SubCell"/>
</dbReference>
<protein>
    <submittedName>
        <fullName evidence="13">Uncharacterized protein</fullName>
    </submittedName>
</protein>
<keyword evidence="6" id="KW-0443">Lipid metabolism</keyword>
<feature type="transmembrane region" description="Helical" evidence="11">
    <location>
        <begin position="251"/>
        <end position="269"/>
    </location>
</feature>
<evidence type="ECO:0000313" key="13">
    <source>
        <dbReference type="EMBL" id="KJE91523.1"/>
    </source>
</evidence>
<gene>
    <name evidence="13" type="ORF">CAOG_002651</name>
</gene>
<feature type="transmembrane region" description="Helical" evidence="11">
    <location>
        <begin position="101"/>
        <end position="123"/>
    </location>
</feature>
<dbReference type="GO" id="GO:0005739">
    <property type="term" value="C:mitochondrion"/>
    <property type="evidence" value="ECO:0007669"/>
    <property type="project" value="TreeGrafter"/>
</dbReference>
<keyword evidence="4 11" id="KW-0812">Transmembrane</keyword>
<evidence type="ECO:0000256" key="1">
    <source>
        <dbReference type="ARBA" id="ARBA00004141"/>
    </source>
</evidence>
<name>A0A0D2WMS3_CAPO3</name>
<dbReference type="PANTHER" id="PTHR14269">
    <property type="entry name" value="CDP-DIACYLGLYCEROL--GLYCEROL-3-PHOSPHATE 3-PHOSPHATIDYLTRANSFERASE-RELATED"/>
    <property type="match status" value="1"/>
</dbReference>
<dbReference type="Gene3D" id="1.20.120.1760">
    <property type="match status" value="1"/>
</dbReference>
<dbReference type="PANTHER" id="PTHR14269:SF60">
    <property type="entry name" value="CARDIOLIPIN SYNTHASE (CMP-FORMING)"/>
    <property type="match status" value="1"/>
</dbReference>
<feature type="signal peptide" evidence="12">
    <location>
        <begin position="1"/>
        <end position="18"/>
    </location>
</feature>
<keyword evidence="9" id="KW-1208">Phospholipid metabolism</keyword>
<evidence type="ECO:0000256" key="3">
    <source>
        <dbReference type="ARBA" id="ARBA00022679"/>
    </source>
</evidence>
<evidence type="ECO:0000256" key="4">
    <source>
        <dbReference type="ARBA" id="ARBA00022692"/>
    </source>
</evidence>
<evidence type="ECO:0000256" key="12">
    <source>
        <dbReference type="SAM" id="SignalP"/>
    </source>
</evidence>
<feature type="chain" id="PRO_5002255084" evidence="12">
    <location>
        <begin position="19"/>
        <end position="283"/>
    </location>
</feature>
<feature type="transmembrane region" description="Helical" evidence="11">
    <location>
        <begin position="225"/>
        <end position="245"/>
    </location>
</feature>
<comment type="subcellular location">
    <subcellularLocation>
        <location evidence="1">Membrane</location>
        <topology evidence="1">Multi-pass membrane protein</topology>
    </subcellularLocation>
</comment>
<keyword evidence="8" id="KW-0594">Phospholipid biosynthesis</keyword>
<evidence type="ECO:0000256" key="10">
    <source>
        <dbReference type="SAM" id="MobiDB-lite"/>
    </source>
</evidence>
<dbReference type="Proteomes" id="UP000008743">
    <property type="component" value="Unassembled WGS sequence"/>
</dbReference>
<dbReference type="GO" id="GO:0032049">
    <property type="term" value="P:cardiolipin biosynthetic process"/>
    <property type="evidence" value="ECO:0007669"/>
    <property type="project" value="TreeGrafter"/>
</dbReference>
<evidence type="ECO:0000256" key="7">
    <source>
        <dbReference type="ARBA" id="ARBA00023136"/>
    </source>
</evidence>
<dbReference type="eggNOG" id="KOG1617">
    <property type="taxonomic scope" value="Eukaryota"/>
</dbReference>
<evidence type="ECO:0000256" key="6">
    <source>
        <dbReference type="ARBA" id="ARBA00023098"/>
    </source>
</evidence>
<dbReference type="OMA" id="KRFNMAS"/>
<dbReference type="InterPro" id="IPR000462">
    <property type="entry name" value="CDP-OH_P_trans"/>
</dbReference>
<evidence type="ECO:0000256" key="2">
    <source>
        <dbReference type="ARBA" id="ARBA00022516"/>
    </source>
</evidence>
<keyword evidence="3" id="KW-0808">Transferase</keyword>
<organism evidence="13 14">
    <name type="scientific">Capsaspora owczarzaki (strain ATCC 30864)</name>
    <dbReference type="NCBI Taxonomy" id="595528"/>
    <lineage>
        <taxon>Eukaryota</taxon>
        <taxon>Filasterea</taxon>
        <taxon>Capsaspora</taxon>
    </lineage>
</organism>
<dbReference type="InParanoid" id="A0A0D2WMS3"/>
<dbReference type="InterPro" id="IPR050324">
    <property type="entry name" value="CDP-alcohol_PTase-I"/>
</dbReference>
<keyword evidence="2" id="KW-0444">Lipid biosynthesis</keyword>
<dbReference type="STRING" id="595528.A0A0D2WMS3"/>